<dbReference type="Gene3D" id="1.10.1740.10">
    <property type="match status" value="1"/>
</dbReference>
<feature type="domain" description="RNA polymerase sigma factor 70 region 4 type 2" evidence="7">
    <location>
        <begin position="103"/>
        <end position="153"/>
    </location>
</feature>
<dbReference type="InterPro" id="IPR013325">
    <property type="entry name" value="RNA_pol_sigma_r2"/>
</dbReference>
<dbReference type="AlphaFoldDB" id="A0A323VDR9"/>
<dbReference type="Pfam" id="PF04542">
    <property type="entry name" value="Sigma70_r2"/>
    <property type="match status" value="1"/>
</dbReference>
<dbReference type="GO" id="GO:0006352">
    <property type="term" value="P:DNA-templated transcription initiation"/>
    <property type="evidence" value="ECO:0007669"/>
    <property type="project" value="InterPro"/>
</dbReference>
<evidence type="ECO:0000256" key="4">
    <source>
        <dbReference type="ARBA" id="ARBA00023125"/>
    </source>
</evidence>
<dbReference type="InterPro" id="IPR013324">
    <property type="entry name" value="RNA_pol_sigma_r3/r4-like"/>
</dbReference>
<evidence type="ECO:0000256" key="1">
    <source>
        <dbReference type="ARBA" id="ARBA00010641"/>
    </source>
</evidence>
<feature type="domain" description="RNA polymerase sigma-70 region 2" evidence="6">
    <location>
        <begin position="13"/>
        <end position="78"/>
    </location>
</feature>
<dbReference type="NCBIfam" id="TIGR02983">
    <property type="entry name" value="SigE-fam_strep"/>
    <property type="match status" value="1"/>
</dbReference>
<comment type="caution">
    <text evidence="9">The sequence shown here is derived from an EMBL/GenBank/DDBJ whole genome shotgun (WGS) entry which is preliminary data.</text>
</comment>
<dbReference type="OrthoDB" id="3686693at2"/>
<dbReference type="SUPFAM" id="SSF88659">
    <property type="entry name" value="Sigma3 and sigma4 domains of RNA polymerase sigma factors"/>
    <property type="match status" value="1"/>
</dbReference>
<dbReference type="CDD" id="cd06171">
    <property type="entry name" value="Sigma70_r4"/>
    <property type="match status" value="1"/>
</dbReference>
<keyword evidence="4" id="KW-0238">DNA-binding</keyword>
<dbReference type="SUPFAM" id="SSF88946">
    <property type="entry name" value="Sigma2 domain of RNA polymerase sigma factors"/>
    <property type="match status" value="1"/>
</dbReference>
<keyword evidence="2" id="KW-0805">Transcription regulation</keyword>
<evidence type="ECO:0000313" key="11">
    <source>
        <dbReference type="Proteomes" id="UP000580718"/>
    </source>
</evidence>
<proteinExistence type="inferred from homology"/>
<dbReference type="Proteomes" id="UP000580718">
    <property type="component" value="Unassembled WGS sequence"/>
</dbReference>
<evidence type="ECO:0000313" key="9">
    <source>
        <dbReference type="EMBL" id="PZA22867.1"/>
    </source>
</evidence>
<comment type="similarity">
    <text evidence="1">Belongs to the sigma-70 factor family. ECF subfamily.</text>
</comment>
<dbReference type="PANTHER" id="PTHR43133">
    <property type="entry name" value="RNA POLYMERASE ECF-TYPE SIGMA FACTO"/>
    <property type="match status" value="1"/>
</dbReference>
<sequence length="171" mass="19276">MARELDDDFAEFVTRWSPALLRVAFLLTSDRGEAEDLLQVALLKTHRHWGRLVDREAAYPYVRRVLVTTHTSWRRRRRVHEVLSDQLPEQPVGEPTAIEAGRALQALEELPPRMRAVVVLRWYEGLTEAETAEALGCSVGSVKSQASRGLARLRQLLDQPTTTVAAPEGAR</sequence>
<dbReference type="RefSeq" id="WP_110550809.1">
    <property type="nucleotide sequence ID" value="NZ_JACIBU010000001.1"/>
</dbReference>
<dbReference type="Proteomes" id="UP000247602">
    <property type="component" value="Unassembled WGS sequence"/>
</dbReference>
<reference evidence="9 10" key="1">
    <citation type="submission" date="2018-06" db="EMBL/GenBank/DDBJ databases">
        <title>Draft genome sequence of Modestobacter versicolor CP153-2.</title>
        <authorList>
            <person name="Gundlapally S.R."/>
        </authorList>
    </citation>
    <scope>NUCLEOTIDE SEQUENCE [LARGE SCALE GENOMIC DNA]</scope>
    <source>
        <strain evidence="9 10">CP153-2</strain>
    </source>
</reference>
<dbReference type="PANTHER" id="PTHR43133:SF50">
    <property type="entry name" value="ECF RNA POLYMERASE SIGMA FACTOR SIGM"/>
    <property type="match status" value="1"/>
</dbReference>
<dbReference type="GO" id="GO:0016987">
    <property type="term" value="F:sigma factor activity"/>
    <property type="evidence" value="ECO:0007669"/>
    <property type="project" value="UniProtKB-KW"/>
</dbReference>
<dbReference type="InterPro" id="IPR007627">
    <property type="entry name" value="RNA_pol_sigma70_r2"/>
</dbReference>
<evidence type="ECO:0000259" key="6">
    <source>
        <dbReference type="Pfam" id="PF04542"/>
    </source>
</evidence>
<name>A0A323VDR9_9ACTN</name>
<dbReference type="InterPro" id="IPR039425">
    <property type="entry name" value="RNA_pol_sigma-70-like"/>
</dbReference>
<dbReference type="NCBIfam" id="TIGR02937">
    <property type="entry name" value="sigma70-ECF"/>
    <property type="match status" value="1"/>
</dbReference>
<dbReference type="EMBL" id="JACIBU010000001">
    <property type="protein sequence ID" value="MBB3676951.1"/>
    <property type="molecule type" value="Genomic_DNA"/>
</dbReference>
<dbReference type="InterPro" id="IPR013249">
    <property type="entry name" value="RNA_pol_sigma70_r4_t2"/>
</dbReference>
<dbReference type="InterPro" id="IPR036388">
    <property type="entry name" value="WH-like_DNA-bd_sf"/>
</dbReference>
<evidence type="ECO:0000256" key="3">
    <source>
        <dbReference type="ARBA" id="ARBA00023082"/>
    </source>
</evidence>
<evidence type="ECO:0000259" key="7">
    <source>
        <dbReference type="Pfam" id="PF08281"/>
    </source>
</evidence>
<dbReference type="EMBL" id="QKNV01000017">
    <property type="protein sequence ID" value="PZA22867.1"/>
    <property type="molecule type" value="Genomic_DNA"/>
</dbReference>
<accession>A0A323VDR9</accession>
<evidence type="ECO:0000256" key="2">
    <source>
        <dbReference type="ARBA" id="ARBA00023015"/>
    </source>
</evidence>
<dbReference type="Gene3D" id="1.10.10.10">
    <property type="entry name" value="Winged helix-like DNA-binding domain superfamily/Winged helix DNA-binding domain"/>
    <property type="match status" value="1"/>
</dbReference>
<dbReference type="InterPro" id="IPR014284">
    <property type="entry name" value="RNA_pol_sigma-70_dom"/>
</dbReference>
<keyword evidence="10" id="KW-1185">Reference proteome</keyword>
<protein>
    <submittedName>
        <fullName evidence="8">RNA polymerase sigma-70 factor (Sigma-E family)</fullName>
    </submittedName>
    <submittedName>
        <fullName evidence="9">SigE family RNA polymerase sigma factor</fullName>
    </submittedName>
</protein>
<dbReference type="InterPro" id="IPR014325">
    <property type="entry name" value="RNA_pol_sigma-E_actinobac"/>
</dbReference>
<evidence type="ECO:0000256" key="5">
    <source>
        <dbReference type="ARBA" id="ARBA00023163"/>
    </source>
</evidence>
<keyword evidence="3" id="KW-0731">Sigma factor</keyword>
<dbReference type="GO" id="GO:0003677">
    <property type="term" value="F:DNA binding"/>
    <property type="evidence" value="ECO:0007669"/>
    <property type="project" value="UniProtKB-KW"/>
</dbReference>
<organism evidence="9 10">
    <name type="scientific">Modestobacter versicolor</name>
    <dbReference type="NCBI Taxonomy" id="429133"/>
    <lineage>
        <taxon>Bacteria</taxon>
        <taxon>Bacillati</taxon>
        <taxon>Actinomycetota</taxon>
        <taxon>Actinomycetes</taxon>
        <taxon>Geodermatophilales</taxon>
        <taxon>Geodermatophilaceae</taxon>
        <taxon>Modestobacter</taxon>
    </lineage>
</organism>
<evidence type="ECO:0000313" key="10">
    <source>
        <dbReference type="Proteomes" id="UP000247602"/>
    </source>
</evidence>
<reference evidence="8 11" key="2">
    <citation type="submission" date="2020-08" db="EMBL/GenBank/DDBJ databases">
        <title>Sequencing the genomes of 1000 actinobacteria strains.</title>
        <authorList>
            <person name="Klenk H.-P."/>
        </authorList>
    </citation>
    <scope>NUCLEOTIDE SEQUENCE [LARGE SCALE GENOMIC DNA]</scope>
    <source>
        <strain evidence="8 11">DSM 16678</strain>
    </source>
</reference>
<keyword evidence="5" id="KW-0804">Transcription</keyword>
<evidence type="ECO:0000313" key="8">
    <source>
        <dbReference type="EMBL" id="MBB3676951.1"/>
    </source>
</evidence>
<dbReference type="Pfam" id="PF08281">
    <property type="entry name" value="Sigma70_r4_2"/>
    <property type="match status" value="1"/>
</dbReference>
<gene>
    <name evidence="9" type="ORF">DMO24_02700</name>
    <name evidence="8" type="ORF">FHX36_002686</name>
</gene>